<comment type="caution">
    <text evidence="6">The sequence shown here is derived from an EMBL/GenBank/DDBJ whole genome shotgun (WGS) entry which is preliminary data.</text>
</comment>
<dbReference type="GO" id="GO:0005874">
    <property type="term" value="C:microtubule"/>
    <property type="evidence" value="ECO:0007669"/>
    <property type="project" value="UniProtKB-KW"/>
</dbReference>
<keyword evidence="2" id="KW-0493">Microtubule</keyword>
<evidence type="ECO:0000313" key="6">
    <source>
        <dbReference type="EMBL" id="KAJ7350236.1"/>
    </source>
</evidence>
<reference evidence="6" key="1">
    <citation type="submission" date="2023-03" db="EMBL/GenBank/DDBJ databases">
        <title>Massive genome expansion in bonnet fungi (Mycena s.s.) driven by repeated elements and novel gene families across ecological guilds.</title>
        <authorList>
            <consortium name="Lawrence Berkeley National Laboratory"/>
            <person name="Harder C.B."/>
            <person name="Miyauchi S."/>
            <person name="Viragh M."/>
            <person name="Kuo A."/>
            <person name="Thoen E."/>
            <person name="Andreopoulos B."/>
            <person name="Lu D."/>
            <person name="Skrede I."/>
            <person name="Drula E."/>
            <person name="Henrissat B."/>
            <person name="Morin E."/>
            <person name="Kohler A."/>
            <person name="Barry K."/>
            <person name="LaButti K."/>
            <person name="Morin E."/>
            <person name="Salamov A."/>
            <person name="Lipzen A."/>
            <person name="Mereny Z."/>
            <person name="Hegedus B."/>
            <person name="Baldrian P."/>
            <person name="Stursova M."/>
            <person name="Weitz H."/>
            <person name="Taylor A."/>
            <person name="Grigoriev I.V."/>
            <person name="Nagy L.G."/>
            <person name="Martin F."/>
            <person name="Kauserud H."/>
        </authorList>
    </citation>
    <scope>NUCLEOTIDE SEQUENCE</scope>
    <source>
        <strain evidence="6">CBHHK002</strain>
    </source>
</reference>
<sequence length="238" mass="27399">MPKEQQDIIDFFDTGLRHIPHSLYIDLEPSVIDDVKTGPYQSLFHPKTMITGKEDAANNCCHYTVGKELMINPFIDKIYFEESVLGSMLLLEHHSTDYCKKSKLEFFLTTHTTLEHSDYSFMVDNEAIYDICRKNLGVILPSFSNLNCLIVQVILLITASLRFDRLLDIDLNEFQTNLVLFLHIHFPPRHLCTLLSAEKADHEQNSVVEMMFMCFKHGNQLVKCDPKEGKTLLCAVLQ</sequence>
<dbReference type="EMBL" id="JARIHO010000014">
    <property type="protein sequence ID" value="KAJ7350236.1"/>
    <property type="molecule type" value="Genomic_DNA"/>
</dbReference>
<comment type="similarity">
    <text evidence="1">Belongs to the tubulin family.</text>
</comment>
<gene>
    <name evidence="6" type="ORF">DFH08DRAFT_993981</name>
</gene>
<keyword evidence="4" id="KW-0342">GTP-binding</keyword>
<dbReference type="SMART" id="SM00864">
    <property type="entry name" value="Tubulin"/>
    <property type="match status" value="1"/>
</dbReference>
<proteinExistence type="inferred from homology"/>
<dbReference type="SUPFAM" id="SSF55307">
    <property type="entry name" value="Tubulin C-terminal domain-like"/>
    <property type="match status" value="1"/>
</dbReference>
<dbReference type="InterPro" id="IPR036525">
    <property type="entry name" value="Tubulin/FtsZ_GTPase_sf"/>
</dbReference>
<feature type="domain" description="Tubulin/FtsZ GTPase" evidence="5">
    <location>
        <begin position="8"/>
        <end position="165"/>
    </location>
</feature>
<dbReference type="GO" id="GO:0005525">
    <property type="term" value="F:GTP binding"/>
    <property type="evidence" value="ECO:0007669"/>
    <property type="project" value="UniProtKB-KW"/>
</dbReference>
<evidence type="ECO:0000256" key="3">
    <source>
        <dbReference type="ARBA" id="ARBA00022741"/>
    </source>
</evidence>
<dbReference type="PANTHER" id="PTHR11588">
    <property type="entry name" value="TUBULIN"/>
    <property type="match status" value="1"/>
</dbReference>
<protein>
    <submittedName>
        <fullName evidence="6">Tubulin alpha-3 chain</fullName>
    </submittedName>
</protein>
<dbReference type="Proteomes" id="UP001218218">
    <property type="component" value="Unassembled WGS sequence"/>
</dbReference>
<evidence type="ECO:0000256" key="1">
    <source>
        <dbReference type="ARBA" id="ARBA00009636"/>
    </source>
</evidence>
<dbReference type="Gene3D" id="3.40.50.1440">
    <property type="entry name" value="Tubulin/FtsZ, GTPase domain"/>
    <property type="match status" value="2"/>
</dbReference>
<dbReference type="GO" id="GO:0007017">
    <property type="term" value="P:microtubule-based process"/>
    <property type="evidence" value="ECO:0007669"/>
    <property type="project" value="InterPro"/>
</dbReference>
<dbReference type="Pfam" id="PF03953">
    <property type="entry name" value="Tubulin_C"/>
    <property type="match status" value="1"/>
</dbReference>
<accession>A0AAD7A6K5</accession>
<name>A0AAD7A6K5_9AGAR</name>
<dbReference type="InterPro" id="IPR003008">
    <property type="entry name" value="Tubulin_FtsZ_GTPase"/>
</dbReference>
<dbReference type="AlphaFoldDB" id="A0AAD7A6K5"/>
<organism evidence="6 7">
    <name type="scientific">Mycena albidolilacea</name>
    <dbReference type="NCBI Taxonomy" id="1033008"/>
    <lineage>
        <taxon>Eukaryota</taxon>
        <taxon>Fungi</taxon>
        <taxon>Dikarya</taxon>
        <taxon>Basidiomycota</taxon>
        <taxon>Agaricomycotina</taxon>
        <taxon>Agaricomycetes</taxon>
        <taxon>Agaricomycetidae</taxon>
        <taxon>Agaricales</taxon>
        <taxon>Marasmiineae</taxon>
        <taxon>Mycenaceae</taxon>
        <taxon>Mycena</taxon>
    </lineage>
</organism>
<evidence type="ECO:0000256" key="2">
    <source>
        <dbReference type="ARBA" id="ARBA00022701"/>
    </source>
</evidence>
<dbReference type="InterPro" id="IPR018316">
    <property type="entry name" value="Tubulin/FtsZ_2-layer-sand-dom"/>
</dbReference>
<dbReference type="InterPro" id="IPR008280">
    <property type="entry name" value="Tub_FtsZ_C"/>
</dbReference>
<keyword evidence="7" id="KW-1185">Reference proteome</keyword>
<evidence type="ECO:0000313" key="7">
    <source>
        <dbReference type="Proteomes" id="UP001218218"/>
    </source>
</evidence>
<dbReference type="SUPFAM" id="SSF52490">
    <property type="entry name" value="Tubulin nucleotide-binding domain-like"/>
    <property type="match status" value="1"/>
</dbReference>
<evidence type="ECO:0000256" key="4">
    <source>
        <dbReference type="ARBA" id="ARBA00023134"/>
    </source>
</evidence>
<dbReference type="InterPro" id="IPR000217">
    <property type="entry name" value="Tubulin"/>
</dbReference>
<evidence type="ECO:0000259" key="5">
    <source>
        <dbReference type="SMART" id="SM00864"/>
    </source>
</evidence>
<keyword evidence="3" id="KW-0547">Nucleotide-binding</keyword>